<proteinExistence type="predicted"/>
<gene>
    <name evidence="2" type="ORF">VP01_2087g2</name>
</gene>
<sequence>MNLKKGKFVSLTSNKLNPCVSNYCKCAVSKNILEEFFWGKKNFTIKFCALKSVGKRFIIIKYCFHITFLNNLLVTPAISKINLMYFPSQAVIIHPILVRSSFDLLNKSYISFAHPIFFEIIFKFQKTVKDHKENEVIHAQGLMFFLEIIINHISYGHHFMTLIFIFYVMITLRIHHSASTGSINPDNPKYYRSLTKPTQLSQKINICSISSISTNLTVRFMILRQAFKDIKIFSTPTDTLPQAKATVSIFCLCVFACNHNVWPYVMVKRQTYIPQHNGQYRIMRGWLFLTCWRFLYDFNMTSSQRISTKLRTKSTKNQAKHLHNLQPTHNRYQHTTINSLYDQFNRKHFHESSMKTSLLLGQLPSKLHMFAYVDVLAQSLCGMHSDCASKLGRINFGERLE</sequence>
<reference evidence="2 3" key="1">
    <citation type="submission" date="2015-08" db="EMBL/GenBank/DDBJ databases">
        <title>Next Generation Sequencing and Analysis of the Genome of Puccinia sorghi L Schw, the Causal Agent of Maize Common Rust.</title>
        <authorList>
            <person name="Rochi L."/>
            <person name="Burguener G."/>
            <person name="Darino M."/>
            <person name="Turjanski A."/>
            <person name="Kreff E."/>
            <person name="Dieguez M.J."/>
            <person name="Sacco F."/>
        </authorList>
    </citation>
    <scope>NUCLEOTIDE SEQUENCE [LARGE SCALE GENOMIC DNA]</scope>
    <source>
        <strain evidence="2 3">RO10H11247</strain>
    </source>
</reference>
<comment type="caution">
    <text evidence="2">The sequence shown here is derived from an EMBL/GenBank/DDBJ whole genome shotgun (WGS) entry which is preliminary data.</text>
</comment>
<name>A0A0L6VAF3_9BASI</name>
<evidence type="ECO:0000313" key="2">
    <source>
        <dbReference type="EMBL" id="KNZ57728.1"/>
    </source>
</evidence>
<dbReference type="Proteomes" id="UP000037035">
    <property type="component" value="Unassembled WGS sequence"/>
</dbReference>
<protein>
    <submittedName>
        <fullName evidence="2">Uncharacterized protein</fullName>
    </submittedName>
</protein>
<keyword evidence="1" id="KW-1133">Transmembrane helix</keyword>
<keyword evidence="1" id="KW-0472">Membrane</keyword>
<dbReference type="EMBL" id="LAVV01006934">
    <property type="protein sequence ID" value="KNZ57728.1"/>
    <property type="molecule type" value="Genomic_DNA"/>
</dbReference>
<dbReference type="AlphaFoldDB" id="A0A0L6VAF3"/>
<organism evidence="2 3">
    <name type="scientific">Puccinia sorghi</name>
    <dbReference type="NCBI Taxonomy" id="27349"/>
    <lineage>
        <taxon>Eukaryota</taxon>
        <taxon>Fungi</taxon>
        <taxon>Dikarya</taxon>
        <taxon>Basidiomycota</taxon>
        <taxon>Pucciniomycotina</taxon>
        <taxon>Pucciniomycetes</taxon>
        <taxon>Pucciniales</taxon>
        <taxon>Pucciniaceae</taxon>
        <taxon>Puccinia</taxon>
    </lineage>
</organism>
<keyword evidence="3" id="KW-1185">Reference proteome</keyword>
<accession>A0A0L6VAF3</accession>
<evidence type="ECO:0000313" key="3">
    <source>
        <dbReference type="Proteomes" id="UP000037035"/>
    </source>
</evidence>
<dbReference type="VEuPathDB" id="FungiDB:VP01_2087g2"/>
<evidence type="ECO:0000256" key="1">
    <source>
        <dbReference type="SAM" id="Phobius"/>
    </source>
</evidence>
<keyword evidence="1" id="KW-0812">Transmembrane</keyword>
<feature type="transmembrane region" description="Helical" evidence="1">
    <location>
        <begin position="155"/>
        <end position="174"/>
    </location>
</feature>